<comment type="caution">
    <text evidence="1">The sequence shown here is derived from an EMBL/GenBank/DDBJ whole genome shotgun (WGS) entry which is preliminary data.</text>
</comment>
<proteinExistence type="predicted"/>
<evidence type="ECO:0000313" key="1">
    <source>
        <dbReference type="EMBL" id="PRQ58893.1"/>
    </source>
</evidence>
<dbReference type="OMA" id="CPEKAQN"/>
<name>A0A2P6SJP9_ROSCH</name>
<dbReference type="OrthoDB" id="1882251at2759"/>
<dbReference type="Proteomes" id="UP000238479">
    <property type="component" value="Chromosome 1"/>
</dbReference>
<gene>
    <name evidence="1" type="ORF">RchiOBHm_Chr1g0364241</name>
</gene>
<sequence length="349" mass="39336">MGGFEDPYTSSVSSTMAALQKGIIGRRSKPLNATVSTQEFNSFHTIDRKLFTRLVFSLGRDPTESAQVMALWMWLEHNGNEFNLVYKALMTLPNTLLNAMADESVSALNCLQSNAFPFSDSGITPDIPMLQAMSNSGVTLRFFHESRGEIASGVITLLKDVCLTVFGDLLFQPHLEKKGGDGLYNPVMGDIAQGNVQWGNDIPLYWHPQMNSANLYYLRGVFDPHKLAVQRQNLNEDMEEVLSCLNLNDQEDQEVFPQDRTIFLTFSRGFPIAENKLREFFTRRFGEIIDVICMQEAKEPLYARLVLQSASSIPVVLGGKSMVQFCIDGRHVRARKFVLRHARAGQRRD</sequence>
<dbReference type="PANTHER" id="PTHR33527:SF28">
    <property type="entry name" value="GB|AAD43168.1"/>
    <property type="match status" value="1"/>
</dbReference>
<dbReference type="Gramene" id="PRQ58893">
    <property type="protein sequence ID" value="PRQ58893"/>
    <property type="gene ID" value="RchiOBHm_Chr1g0364241"/>
</dbReference>
<dbReference type="PANTHER" id="PTHR33527">
    <property type="entry name" value="OS07G0274300 PROTEIN"/>
    <property type="match status" value="1"/>
</dbReference>
<protein>
    <submittedName>
        <fullName evidence="1">Uncharacterized protein</fullName>
    </submittedName>
</protein>
<organism evidence="1 2">
    <name type="scientific">Rosa chinensis</name>
    <name type="common">China rose</name>
    <dbReference type="NCBI Taxonomy" id="74649"/>
    <lineage>
        <taxon>Eukaryota</taxon>
        <taxon>Viridiplantae</taxon>
        <taxon>Streptophyta</taxon>
        <taxon>Embryophyta</taxon>
        <taxon>Tracheophyta</taxon>
        <taxon>Spermatophyta</taxon>
        <taxon>Magnoliopsida</taxon>
        <taxon>eudicotyledons</taxon>
        <taxon>Gunneridae</taxon>
        <taxon>Pentapetalae</taxon>
        <taxon>rosids</taxon>
        <taxon>fabids</taxon>
        <taxon>Rosales</taxon>
        <taxon>Rosaceae</taxon>
        <taxon>Rosoideae</taxon>
        <taxon>Rosoideae incertae sedis</taxon>
        <taxon>Rosa</taxon>
    </lineage>
</organism>
<keyword evidence="2" id="KW-1185">Reference proteome</keyword>
<accession>A0A2P6SJP9</accession>
<dbReference type="AlphaFoldDB" id="A0A2P6SJP9"/>
<evidence type="ECO:0000313" key="2">
    <source>
        <dbReference type="Proteomes" id="UP000238479"/>
    </source>
</evidence>
<reference evidence="1 2" key="1">
    <citation type="journal article" date="2018" name="Nat. Genet.">
        <title>The Rosa genome provides new insights in the design of modern roses.</title>
        <authorList>
            <person name="Bendahmane M."/>
        </authorList>
    </citation>
    <scope>NUCLEOTIDE SEQUENCE [LARGE SCALE GENOMIC DNA]</scope>
    <source>
        <strain evidence="2">cv. Old Blush</strain>
    </source>
</reference>
<dbReference type="STRING" id="74649.A0A2P6SJP9"/>
<dbReference type="EMBL" id="PDCK01000039">
    <property type="protein sequence ID" value="PRQ58893.1"/>
    <property type="molecule type" value="Genomic_DNA"/>
</dbReference>